<organism evidence="5 6">
    <name type="scientific">Aphanomyces astaci</name>
    <name type="common">Crayfish plague agent</name>
    <dbReference type="NCBI Taxonomy" id="112090"/>
    <lineage>
        <taxon>Eukaryota</taxon>
        <taxon>Sar</taxon>
        <taxon>Stramenopiles</taxon>
        <taxon>Oomycota</taxon>
        <taxon>Saprolegniomycetes</taxon>
        <taxon>Saprolegniales</taxon>
        <taxon>Verrucalvaceae</taxon>
        <taxon>Aphanomyces</taxon>
    </lineage>
</organism>
<dbReference type="SUPFAM" id="SSF53597">
    <property type="entry name" value="Dihydrofolate reductase-like"/>
    <property type="match status" value="1"/>
</dbReference>
<dbReference type="InterPro" id="IPR002734">
    <property type="entry name" value="RibDG_C"/>
</dbReference>
<sequence length="242" mass="25505">MEVIAKFTQDGLARAKQAHRLFVTLTYAQSLDGSIAAVRGQPTLLSGAASMTMTHKLRTMHDGILIGIGTLVADNPSLTVRLVQGPSPQPLIVDGDLRCPLSCKLFTHDACRKPWLLAVDGGWNEDKLARKAALEAGGAVIIMCAATPKGRVDLVDAFRQIHARGITSVMVEGGASILTSCLMVQATDSQFLSHGIVTIAPLFVGGLKGVAALLPAYPRLHPVQVASLGKDVVMFGPLAPPQ</sequence>
<evidence type="ECO:0000313" key="6">
    <source>
        <dbReference type="Proteomes" id="UP000469452"/>
    </source>
</evidence>
<dbReference type="InterPro" id="IPR024072">
    <property type="entry name" value="DHFR-like_dom_sf"/>
</dbReference>
<dbReference type="GO" id="GO:0009231">
    <property type="term" value="P:riboflavin biosynthetic process"/>
    <property type="evidence" value="ECO:0007669"/>
    <property type="project" value="InterPro"/>
</dbReference>
<dbReference type="Proteomes" id="UP000469452">
    <property type="component" value="Unassembled WGS sequence"/>
</dbReference>
<accession>A0A6A5ACC7</accession>
<dbReference type="PANTHER" id="PTHR38011:SF7">
    <property type="entry name" value="2,5-DIAMINO-6-RIBOSYLAMINO-4(3H)-PYRIMIDINONE 5'-PHOSPHATE REDUCTASE"/>
    <property type="match status" value="1"/>
</dbReference>
<evidence type="ECO:0000259" key="4">
    <source>
        <dbReference type="Pfam" id="PF01872"/>
    </source>
</evidence>
<dbReference type="AlphaFoldDB" id="A0A6A5ACC7"/>
<keyword evidence="3" id="KW-0560">Oxidoreductase</keyword>
<evidence type="ECO:0000313" key="5">
    <source>
        <dbReference type="EMBL" id="KAF0759183.1"/>
    </source>
</evidence>
<dbReference type="VEuPathDB" id="FungiDB:H257_07236"/>
<name>A0A6A5ACC7_APHAT</name>
<feature type="domain" description="Bacterial bifunctional deaminase-reductase C-terminal" evidence="4">
    <location>
        <begin position="22"/>
        <end position="233"/>
    </location>
</feature>
<dbReference type="PANTHER" id="PTHR38011">
    <property type="entry name" value="DIHYDROFOLATE REDUCTASE FAMILY PROTEIN (AFU_ORTHOLOGUE AFUA_8G06820)"/>
    <property type="match status" value="1"/>
</dbReference>
<dbReference type="GO" id="GO:0008703">
    <property type="term" value="F:5-amino-6-(5-phosphoribosylamino)uracil reductase activity"/>
    <property type="evidence" value="ECO:0007669"/>
    <property type="project" value="InterPro"/>
</dbReference>
<dbReference type="InterPro" id="IPR050765">
    <property type="entry name" value="Riboflavin_Biosynth_HTPR"/>
</dbReference>
<keyword evidence="2" id="KW-0521">NADP</keyword>
<evidence type="ECO:0000256" key="2">
    <source>
        <dbReference type="ARBA" id="ARBA00022857"/>
    </source>
</evidence>
<dbReference type="Gene3D" id="3.40.430.10">
    <property type="entry name" value="Dihydrofolate Reductase, subunit A"/>
    <property type="match status" value="1"/>
</dbReference>
<evidence type="ECO:0000256" key="3">
    <source>
        <dbReference type="ARBA" id="ARBA00023002"/>
    </source>
</evidence>
<dbReference type="EMBL" id="VJMI01009339">
    <property type="protein sequence ID" value="KAF0759183.1"/>
    <property type="molecule type" value="Genomic_DNA"/>
</dbReference>
<reference evidence="5 6" key="1">
    <citation type="submission" date="2019-06" db="EMBL/GenBank/DDBJ databases">
        <title>Genomics analysis of Aphanomyces spp. identifies a new class of oomycete effector associated with host adaptation.</title>
        <authorList>
            <person name="Gaulin E."/>
        </authorList>
    </citation>
    <scope>NUCLEOTIDE SEQUENCE [LARGE SCALE GENOMIC DNA]</scope>
    <source>
        <strain evidence="5 6">E</strain>
    </source>
</reference>
<proteinExistence type="predicted"/>
<comment type="pathway">
    <text evidence="1">Cofactor biosynthesis; riboflavin biosynthesis.</text>
</comment>
<dbReference type="Pfam" id="PF01872">
    <property type="entry name" value="RibD_C"/>
    <property type="match status" value="1"/>
</dbReference>
<protein>
    <recommendedName>
        <fullName evidence="4">Bacterial bifunctional deaminase-reductase C-terminal domain-containing protein</fullName>
    </recommendedName>
</protein>
<evidence type="ECO:0000256" key="1">
    <source>
        <dbReference type="ARBA" id="ARBA00005104"/>
    </source>
</evidence>
<gene>
    <name evidence="5" type="ORF">AaE_003737</name>
</gene>
<comment type="caution">
    <text evidence="5">The sequence shown here is derived from an EMBL/GenBank/DDBJ whole genome shotgun (WGS) entry which is preliminary data.</text>
</comment>